<dbReference type="Gene3D" id="3.40.309.10">
    <property type="entry name" value="Aldehyde Dehydrogenase, Chain A, domain 2"/>
    <property type="match status" value="1"/>
</dbReference>
<dbReference type="InterPro" id="IPR029510">
    <property type="entry name" value="Ald_DH_CS_GLU"/>
</dbReference>
<evidence type="ECO:0000256" key="5">
    <source>
        <dbReference type="PIRSR" id="PIRSR036492-1"/>
    </source>
</evidence>
<evidence type="ECO:0000256" key="6">
    <source>
        <dbReference type="PROSITE-ProRule" id="PRU10007"/>
    </source>
</evidence>
<reference evidence="9" key="2">
    <citation type="journal article" date="2023" name="Science">
        <title>Genomic signatures of disease resistance in endangered staghorn corals.</title>
        <authorList>
            <person name="Vollmer S.V."/>
            <person name="Selwyn J.D."/>
            <person name="Despard B.A."/>
            <person name="Roesel C.L."/>
        </authorList>
    </citation>
    <scope>NUCLEOTIDE SEQUENCE</scope>
    <source>
        <strain evidence="9">K2</strain>
    </source>
</reference>
<sequence length="516" mass="57318">MSESEERMTAAYKKARDAFRSGKTRDVEFRRYQLRRLLMLMEENEDEIAEALAKDMRKPRMEALLTEFLIVKNDIANALNHLSEWVTPECPEVSMLNKMDTVFSVSEPLGVALIIGAWNYPIQLTIMPLTGAIAAGNCAIIKPSEISAAAAQLIEKLIPQYLDQDCFSVINGGVEETQYLLNKCIFDKFFYTGGSAVGKLVMQAAAKNLTRVTLELGGKSPCYIDKDSDLEVAAKRLCWGKFANSGQTCVAPDYVLCHPEIQESLISQLKETLFDFYGETISVKVAFKAVVGKRREKIGLEPMTQQTAAPLRRLKGLLDNGKCVIGGDTDASQNYISPTVLTGVKPTDPIMENEVFGPILPILDVESLEDAIDFINDRDKPLALYIFSNDKSKIEKIMNSTSSGGFLANDTVVHVGVTTLPFGGVGGSGMGAYHGKYSFDAFSHKKACLVKKQNMESLNSLRYPPYEEKSYNWVRWLTEVKEQTYSKLSDIPPLLVSVPVIMVRKIIGLPYYFLGK</sequence>
<dbReference type="FunFam" id="3.40.309.10:FF:000003">
    <property type="entry name" value="Aldehyde dehydrogenase"/>
    <property type="match status" value="1"/>
</dbReference>
<dbReference type="InterPro" id="IPR016161">
    <property type="entry name" value="Ald_DH/histidinol_DH"/>
</dbReference>
<dbReference type="PANTHER" id="PTHR43570">
    <property type="entry name" value="ALDEHYDE DEHYDROGENASE"/>
    <property type="match status" value="1"/>
</dbReference>
<dbReference type="Gene3D" id="3.40.605.10">
    <property type="entry name" value="Aldehyde Dehydrogenase, Chain A, domain 1"/>
    <property type="match status" value="1"/>
</dbReference>
<evidence type="ECO:0000256" key="3">
    <source>
        <dbReference type="ARBA" id="ARBA00023027"/>
    </source>
</evidence>
<evidence type="ECO:0000313" key="10">
    <source>
        <dbReference type="Proteomes" id="UP001249851"/>
    </source>
</evidence>
<dbReference type="InterPro" id="IPR016160">
    <property type="entry name" value="Ald_DH_CS_CYS"/>
</dbReference>
<comment type="similarity">
    <text evidence="1 4 7">Belongs to the aldehyde dehydrogenase family.</text>
</comment>
<dbReference type="AlphaFoldDB" id="A0AAD9PZ21"/>
<dbReference type="GO" id="GO:0004029">
    <property type="term" value="F:aldehyde dehydrogenase (NAD+) activity"/>
    <property type="evidence" value="ECO:0007669"/>
    <property type="project" value="TreeGrafter"/>
</dbReference>
<organism evidence="9 10">
    <name type="scientific">Acropora cervicornis</name>
    <name type="common">Staghorn coral</name>
    <dbReference type="NCBI Taxonomy" id="6130"/>
    <lineage>
        <taxon>Eukaryota</taxon>
        <taxon>Metazoa</taxon>
        <taxon>Cnidaria</taxon>
        <taxon>Anthozoa</taxon>
        <taxon>Hexacorallia</taxon>
        <taxon>Scleractinia</taxon>
        <taxon>Astrocoeniina</taxon>
        <taxon>Acroporidae</taxon>
        <taxon>Acropora</taxon>
    </lineage>
</organism>
<protein>
    <recommendedName>
        <fullName evidence="4">Aldehyde dehydrogenase</fullName>
    </recommendedName>
</protein>
<dbReference type="InterPro" id="IPR015590">
    <property type="entry name" value="Aldehyde_DH_dom"/>
</dbReference>
<dbReference type="SUPFAM" id="SSF53720">
    <property type="entry name" value="ALDH-like"/>
    <property type="match status" value="1"/>
</dbReference>
<dbReference type="InterPro" id="IPR012394">
    <property type="entry name" value="Aldehyde_DH_NAD(P)"/>
</dbReference>
<keyword evidence="10" id="KW-1185">Reference proteome</keyword>
<evidence type="ECO:0000256" key="2">
    <source>
        <dbReference type="ARBA" id="ARBA00023002"/>
    </source>
</evidence>
<dbReference type="PROSITE" id="PS00687">
    <property type="entry name" value="ALDEHYDE_DEHYDR_GLU"/>
    <property type="match status" value="1"/>
</dbReference>
<keyword evidence="3" id="KW-0520">NAD</keyword>
<dbReference type="GO" id="GO:0006081">
    <property type="term" value="P:aldehyde metabolic process"/>
    <property type="evidence" value="ECO:0007669"/>
    <property type="project" value="InterPro"/>
</dbReference>
<evidence type="ECO:0000256" key="4">
    <source>
        <dbReference type="PIRNR" id="PIRNR036492"/>
    </source>
</evidence>
<evidence type="ECO:0000259" key="8">
    <source>
        <dbReference type="Pfam" id="PF00171"/>
    </source>
</evidence>
<accession>A0AAD9PZ21</accession>
<dbReference type="FunFam" id="3.40.605.10:FF:000004">
    <property type="entry name" value="Aldehyde dehydrogenase"/>
    <property type="match status" value="1"/>
</dbReference>
<dbReference type="PIRSF" id="PIRSF036492">
    <property type="entry name" value="ALDH"/>
    <property type="match status" value="1"/>
</dbReference>
<dbReference type="GO" id="GO:0005737">
    <property type="term" value="C:cytoplasm"/>
    <property type="evidence" value="ECO:0007669"/>
    <property type="project" value="TreeGrafter"/>
</dbReference>
<gene>
    <name evidence="9" type="ORF">P5673_027218</name>
</gene>
<dbReference type="Pfam" id="PF00171">
    <property type="entry name" value="Aldedh"/>
    <property type="match status" value="1"/>
</dbReference>
<dbReference type="InterPro" id="IPR016162">
    <property type="entry name" value="Ald_DH_N"/>
</dbReference>
<dbReference type="InterPro" id="IPR016163">
    <property type="entry name" value="Ald_DH_C"/>
</dbReference>
<dbReference type="PROSITE" id="PS00070">
    <property type="entry name" value="ALDEHYDE_DEHYDR_CYS"/>
    <property type="match status" value="1"/>
</dbReference>
<dbReference type="EMBL" id="JARQWQ010000093">
    <property type="protein sequence ID" value="KAK2551797.1"/>
    <property type="molecule type" value="Genomic_DNA"/>
</dbReference>
<comment type="caution">
    <text evidence="9">The sequence shown here is derived from an EMBL/GenBank/DDBJ whole genome shotgun (WGS) entry which is preliminary data.</text>
</comment>
<dbReference type="Proteomes" id="UP001249851">
    <property type="component" value="Unassembled WGS sequence"/>
</dbReference>
<evidence type="ECO:0000256" key="7">
    <source>
        <dbReference type="RuleBase" id="RU003345"/>
    </source>
</evidence>
<evidence type="ECO:0000256" key="1">
    <source>
        <dbReference type="ARBA" id="ARBA00009986"/>
    </source>
</evidence>
<reference evidence="9" key="1">
    <citation type="journal article" date="2023" name="G3 (Bethesda)">
        <title>Whole genome assembly and annotation of the endangered Caribbean coral Acropora cervicornis.</title>
        <authorList>
            <person name="Selwyn J.D."/>
            <person name="Vollmer S.V."/>
        </authorList>
    </citation>
    <scope>NUCLEOTIDE SEQUENCE</scope>
    <source>
        <strain evidence="9">K2</strain>
    </source>
</reference>
<dbReference type="PANTHER" id="PTHR43570:SF16">
    <property type="entry name" value="ALDEHYDE DEHYDROGENASE TYPE III, ISOFORM Q"/>
    <property type="match status" value="1"/>
</dbReference>
<proteinExistence type="inferred from homology"/>
<feature type="active site" evidence="5 6">
    <location>
        <position position="215"/>
    </location>
</feature>
<name>A0AAD9PZ21_ACRCE</name>
<feature type="domain" description="Aldehyde dehydrogenase" evidence="8">
    <location>
        <begin position="4"/>
        <end position="446"/>
    </location>
</feature>
<evidence type="ECO:0000313" key="9">
    <source>
        <dbReference type="EMBL" id="KAK2551797.1"/>
    </source>
</evidence>
<keyword evidence="2 4" id="KW-0560">Oxidoreductase</keyword>
<feature type="active site" evidence="5">
    <location>
        <position position="249"/>
    </location>
</feature>